<dbReference type="SUPFAM" id="SSF52540">
    <property type="entry name" value="P-loop containing nucleoside triphosphate hydrolases"/>
    <property type="match status" value="1"/>
</dbReference>
<sequence>MLTTIIERYLLSIDQATFQKMMNHLLFLEGYKFISSPGSVVGKNKTSKGAPDSVFAESEGLFVFCEMTTQEKLAIGETFQKKLRNDILHCFNFGETSIANEHIAKVILAFNQKIEADEIQELNNLVKKYNSLSELVIYSIQEIPFRLLYYPGLADKYIPGVKTTQGTFYTLPDFLAISERGIQPALTNPFVAREAEIQEALAMLTSSDLLVLKGGQGVGKSKFAIHLAEHLEKEQEYEIRVIDSSPVPIWDDLQTFLLPEHKYVLIFDDANKALPNLDYLVQFVKRKQIGSIKILVTVRDYVSYQLEKSLINLSHQTISLFPQNESDLRKIIDKLIPDRIYISEEVIDRILSISKGNTRIAIMAITSILQKMDVGILSDIFSLYDQYFKNVRLDISTFEQSTKLQTLGILSFFGILDKNDESTRQILETKFNLSWKELWENLLDLERSEMVDIFNRETAKVSDQVLAVYAMYKTFVDSHTASIRYSTWTCEFLERFSYKVDRTIHDIINTFGYEELKPSLEGEILKMQQVVEFRNGDLHKFFDIFWFYREIDTLHFVKRWIDNLPDDTISSEAIKYDYEANEFMSAPAYISLLIKFWRTDTQYTSQAIDLGIKLVHKHPSRIPETLKFLVEHTSFKRYDYKREYVRQFSLFKCLSKPVSGRGQKEISDGIFLSAARSFLEGEYRENEGGPGGHFVIYTFKPVKTDKLIELRVLILVRLFSLFNHYSAKVLNMLNEYLRTLKHFDENISDKEKSLVDEFIDTNFSIDEYSHCALAITYKNVLTRHSKPVGNRFSKFEESEIFIFANEFKSLIRDSNLPALRRYDILKETIKKRTEGAGFELVESIIQNFHKICESSNILSDNNHWVNSGIYYLFDVLAETQPPSYYRSLHLMLTNSFSFEIEYGRLISYPLILKLLPHDQIFKLIDNRKYIRRDQMILSYYNFIDENNINELLLISYIDFLSSTTEKLYFYSFENLERFDKLYKSTSLLSDKNLATNPNIVTYVVEHLLIKLEKENLVFEGQICEFSTKYFSDRPDLLQEIFYYQQDHYPHYDHSGNEVRALMSIDNRFIIKLLDRLSRKELQNSYWLSDLDLSFVWSEPDYIQIVDSAIELIMKKYPLSLNFEGEAGIFFRIDNNIEELTNRVEGFISLFINKNHKSRKHIRLIFNVIAYQFRNKLPHYLKEFLTLNKEPKFLEVSWLEINGVFSGSRVPRIEAHIIFLKSLIELVKGLSDPLDYFEYIREWEREIEYSKRDKLRHMRSDFVERGE</sequence>
<name>A0ABY4XIK4_9BACT</name>
<evidence type="ECO:0000259" key="1">
    <source>
        <dbReference type="Pfam" id="PF20720"/>
    </source>
</evidence>
<proteinExistence type="predicted"/>
<evidence type="ECO:0000313" key="2">
    <source>
        <dbReference type="EMBL" id="USJ30185.1"/>
    </source>
</evidence>
<dbReference type="EMBL" id="CP098805">
    <property type="protein sequence ID" value="USJ30185.1"/>
    <property type="molecule type" value="Genomic_DNA"/>
</dbReference>
<gene>
    <name evidence="2" type="ORF">NFI80_20260</name>
</gene>
<protein>
    <recommendedName>
        <fullName evidence="1">Novel STAND NTPase 3 domain-containing protein</fullName>
    </recommendedName>
</protein>
<evidence type="ECO:0000313" key="3">
    <source>
        <dbReference type="Proteomes" id="UP001055420"/>
    </source>
</evidence>
<organism evidence="2 3">
    <name type="scientific">Dyadobacter chenhuakuii</name>
    <dbReference type="NCBI Taxonomy" id="2909339"/>
    <lineage>
        <taxon>Bacteria</taxon>
        <taxon>Pseudomonadati</taxon>
        <taxon>Bacteroidota</taxon>
        <taxon>Cytophagia</taxon>
        <taxon>Cytophagales</taxon>
        <taxon>Spirosomataceae</taxon>
        <taxon>Dyadobacter</taxon>
    </lineage>
</organism>
<dbReference type="InterPro" id="IPR027417">
    <property type="entry name" value="P-loop_NTPase"/>
</dbReference>
<keyword evidence="3" id="KW-1185">Reference proteome</keyword>
<accession>A0ABY4XIK4</accession>
<feature type="domain" description="Novel STAND NTPase 3" evidence="1">
    <location>
        <begin position="195"/>
        <end position="316"/>
    </location>
</feature>
<reference evidence="2" key="1">
    <citation type="submission" date="2022-06" db="EMBL/GenBank/DDBJ databases">
        <title>Novel species in genus Dyadobacter.</title>
        <authorList>
            <person name="Ma C."/>
        </authorList>
    </citation>
    <scope>NUCLEOTIDE SEQUENCE</scope>
    <source>
        <strain evidence="2">CY22</strain>
    </source>
</reference>
<dbReference type="InterPro" id="IPR049050">
    <property type="entry name" value="nSTAND3"/>
</dbReference>
<dbReference type="Proteomes" id="UP001055420">
    <property type="component" value="Chromosome"/>
</dbReference>
<dbReference type="RefSeq" id="WP_235166023.1">
    <property type="nucleotide sequence ID" value="NZ_CP098805.1"/>
</dbReference>
<dbReference type="Pfam" id="PF20720">
    <property type="entry name" value="nSTAND3"/>
    <property type="match status" value="1"/>
</dbReference>